<name>A0A4R1BEH2_9ACTN</name>
<keyword evidence="3" id="KW-1185">Reference proteome</keyword>
<protein>
    <submittedName>
        <fullName evidence="2">Right-handed parallel beta-helix repeat-containing protein</fullName>
    </submittedName>
</protein>
<comment type="caution">
    <text evidence="2">The sequence shown here is derived from an EMBL/GenBank/DDBJ whole genome shotgun (WGS) entry which is preliminary data.</text>
</comment>
<dbReference type="OrthoDB" id="9807425at2"/>
<evidence type="ECO:0000313" key="2">
    <source>
        <dbReference type="EMBL" id="TCJ15474.1"/>
    </source>
</evidence>
<evidence type="ECO:0000259" key="1">
    <source>
        <dbReference type="Pfam" id="PF13229"/>
    </source>
</evidence>
<evidence type="ECO:0000313" key="3">
    <source>
        <dbReference type="Proteomes" id="UP000295244"/>
    </source>
</evidence>
<dbReference type="InterPro" id="IPR006626">
    <property type="entry name" value="PbH1"/>
</dbReference>
<dbReference type="Pfam" id="PF13229">
    <property type="entry name" value="Beta_helix"/>
    <property type="match status" value="1"/>
</dbReference>
<dbReference type="EMBL" id="SKBU01000025">
    <property type="protein sequence ID" value="TCJ15474.1"/>
    <property type="molecule type" value="Genomic_DNA"/>
</dbReference>
<dbReference type="InterPro" id="IPR039448">
    <property type="entry name" value="Beta_helix"/>
</dbReference>
<reference evidence="2 3" key="1">
    <citation type="submission" date="2019-03" db="EMBL/GenBank/DDBJ databases">
        <title>Whole genome sequence of a novel Rubrobacter taiwanensis strain, isolated from Yellowstone National Park.</title>
        <authorList>
            <person name="Freed S."/>
            <person name="Ramaley R.F."/>
            <person name="Kyndt J.A."/>
        </authorList>
    </citation>
    <scope>NUCLEOTIDE SEQUENCE [LARGE SCALE GENOMIC DNA]</scope>
    <source>
        <strain evidence="2 3">Yellowstone</strain>
    </source>
</reference>
<proteinExistence type="predicted"/>
<accession>A0A4R1BEH2</accession>
<dbReference type="SMART" id="SM00710">
    <property type="entry name" value="PbH1"/>
    <property type="match status" value="6"/>
</dbReference>
<organism evidence="2 3">
    <name type="scientific">Rubrobacter taiwanensis</name>
    <dbReference type="NCBI Taxonomy" id="185139"/>
    <lineage>
        <taxon>Bacteria</taxon>
        <taxon>Bacillati</taxon>
        <taxon>Actinomycetota</taxon>
        <taxon>Rubrobacteria</taxon>
        <taxon>Rubrobacterales</taxon>
        <taxon>Rubrobacteraceae</taxon>
        <taxon>Rubrobacter</taxon>
    </lineage>
</organism>
<dbReference type="Proteomes" id="UP000295244">
    <property type="component" value="Unassembled WGS sequence"/>
</dbReference>
<sequence>MTMRRPLTRSSGGFVSVLVAVVAVCVAAFSSGDAGAREKANAAGCVGRDVYPGQDLAAIAASMPAGTTYCIHDGRYDIVEPIKAKSGDTFWGVYSDSTRPIIRTDSAEYIIYTRGANGVTVRNLTVKGAVGGHYCKPDCGRGIGGGGRDLHIINVRATGNANQGVGGAGPGLVIRNSRLDHNGSPPFTRVEGGAVSAAGVKSVNSFKVINSRIDNNLWVGVWCDIECGDGGASGTAQFVVRGSTITDNGKAGIHYEISSGPAIVVNNTIQRNGWWERANRHTGLLVVASENLLARNNRFGGNVKYGFEAVSDHRGELKNITFRDNFLNGDALKGCRAPVVRCRANG</sequence>
<feature type="domain" description="Right handed beta helix" evidence="1">
    <location>
        <begin position="200"/>
        <end position="326"/>
    </location>
</feature>
<dbReference type="InterPro" id="IPR011050">
    <property type="entry name" value="Pectin_lyase_fold/virulence"/>
</dbReference>
<dbReference type="InterPro" id="IPR012334">
    <property type="entry name" value="Pectin_lyas_fold"/>
</dbReference>
<dbReference type="AlphaFoldDB" id="A0A4R1BEH2"/>
<dbReference type="Gene3D" id="2.160.20.10">
    <property type="entry name" value="Single-stranded right-handed beta-helix, Pectin lyase-like"/>
    <property type="match status" value="1"/>
</dbReference>
<gene>
    <name evidence="2" type="ORF">E0L93_12870</name>
</gene>
<dbReference type="SUPFAM" id="SSF51126">
    <property type="entry name" value="Pectin lyase-like"/>
    <property type="match status" value="1"/>
</dbReference>